<dbReference type="InterPro" id="IPR003265">
    <property type="entry name" value="HhH-GPD_domain"/>
</dbReference>
<accession>A0A8H4QWS0</accession>
<dbReference type="EMBL" id="JAACJL010000017">
    <property type="protein sequence ID" value="KAF4618857.1"/>
    <property type="molecule type" value="Genomic_DNA"/>
</dbReference>
<feature type="region of interest" description="Disordered" evidence="1">
    <location>
        <begin position="1"/>
        <end position="52"/>
    </location>
</feature>
<dbReference type="GO" id="GO:0006285">
    <property type="term" value="P:base-excision repair, AP site formation"/>
    <property type="evidence" value="ECO:0007669"/>
    <property type="project" value="UniProtKB-ARBA"/>
</dbReference>
<dbReference type="SMART" id="SM00478">
    <property type="entry name" value="ENDO3c"/>
    <property type="match status" value="1"/>
</dbReference>
<feature type="domain" description="HhH-GPD" evidence="2">
    <location>
        <begin position="127"/>
        <end position="292"/>
    </location>
</feature>
<evidence type="ECO:0000313" key="3">
    <source>
        <dbReference type="EMBL" id="KAF4618857.1"/>
    </source>
</evidence>
<comment type="caution">
    <text evidence="3">The sequence shown here is derived from an EMBL/GenBank/DDBJ whole genome shotgun (WGS) entry which is preliminary data.</text>
</comment>
<evidence type="ECO:0000313" key="4">
    <source>
        <dbReference type="Proteomes" id="UP000521872"/>
    </source>
</evidence>
<dbReference type="GO" id="GO:0000702">
    <property type="term" value="F:oxidized base lesion DNA N-glycosylase activity"/>
    <property type="evidence" value="ECO:0007669"/>
    <property type="project" value="UniProtKB-ARBA"/>
</dbReference>
<name>A0A8H4QWS0_9AGAR</name>
<keyword evidence="4" id="KW-1185">Reference proteome</keyword>
<dbReference type="Gene3D" id="1.10.340.30">
    <property type="entry name" value="Hypothetical protein, domain 2"/>
    <property type="match status" value="1"/>
</dbReference>
<evidence type="ECO:0000259" key="2">
    <source>
        <dbReference type="SMART" id="SM00478"/>
    </source>
</evidence>
<dbReference type="Gene3D" id="1.10.1670.10">
    <property type="entry name" value="Helix-hairpin-Helix base-excision DNA repair enzymes (C-terminal)"/>
    <property type="match status" value="1"/>
</dbReference>
<sequence>MASRTLRSTKRPRSNSIPSPAQVTSSHIPKPEAGLSSLASHKEVSIPTLDSPNKAKKLKLQTSFGAQSPFPNFGHPTPDEALEVFNLLQKAHPGKTATRKHPSHSNNAAKPCASVPNVIESLISTILSQNTSAKNSSGAKASLDRAFGRNNFAAIASAPRDDVIEAIRSGGLANKKAATIQNILHSIKERHGDYSLQHLASEADGLRMSDDEIMKELISYDGVGPKTASCVLLFCLCRDSFAVDTHVFRLSKLLGWVPPKADRVLTQAHLDLRIPDELKYGLHVLMIQHGRVCKGCKKTDSTADCILRSYLAEKKADTRDDSREVQP</sequence>
<reference evidence="3 4" key="1">
    <citation type="submission" date="2019-12" db="EMBL/GenBank/DDBJ databases">
        <authorList>
            <person name="Floudas D."/>
            <person name="Bentzer J."/>
            <person name="Ahren D."/>
            <person name="Johansson T."/>
            <person name="Persson P."/>
            <person name="Tunlid A."/>
        </authorList>
    </citation>
    <scope>NUCLEOTIDE SEQUENCE [LARGE SCALE GENOMIC DNA]</scope>
    <source>
        <strain evidence="3 4">CBS 102.39</strain>
    </source>
</reference>
<dbReference type="PANTHER" id="PTHR47203:SF1">
    <property type="entry name" value="HYPOTHETICAL BASE EXCISION DNA REPAIR PROTEIN (EUROFUNG)"/>
    <property type="match status" value="1"/>
</dbReference>
<proteinExistence type="predicted"/>
<dbReference type="InterPro" id="IPR023170">
    <property type="entry name" value="HhH_base_excis_C"/>
</dbReference>
<dbReference type="CDD" id="cd00056">
    <property type="entry name" value="ENDO3c"/>
    <property type="match status" value="1"/>
</dbReference>
<dbReference type="PANTHER" id="PTHR47203">
    <property type="match status" value="1"/>
</dbReference>
<organism evidence="3 4">
    <name type="scientific">Agrocybe pediades</name>
    <dbReference type="NCBI Taxonomy" id="84607"/>
    <lineage>
        <taxon>Eukaryota</taxon>
        <taxon>Fungi</taxon>
        <taxon>Dikarya</taxon>
        <taxon>Basidiomycota</taxon>
        <taxon>Agaricomycotina</taxon>
        <taxon>Agaricomycetes</taxon>
        <taxon>Agaricomycetidae</taxon>
        <taxon>Agaricales</taxon>
        <taxon>Agaricineae</taxon>
        <taxon>Strophariaceae</taxon>
        <taxon>Agrocybe</taxon>
    </lineage>
</organism>
<gene>
    <name evidence="3" type="ORF">D9613_009671</name>
</gene>
<evidence type="ECO:0000256" key="1">
    <source>
        <dbReference type="SAM" id="MobiDB-lite"/>
    </source>
</evidence>
<protein>
    <recommendedName>
        <fullName evidence="2">HhH-GPD domain-containing protein</fullName>
    </recommendedName>
</protein>
<dbReference type="AlphaFoldDB" id="A0A8H4QWS0"/>
<dbReference type="Proteomes" id="UP000521872">
    <property type="component" value="Unassembled WGS sequence"/>
</dbReference>
<dbReference type="Pfam" id="PF00730">
    <property type="entry name" value="HhH-GPD"/>
    <property type="match status" value="1"/>
</dbReference>
<dbReference type="SUPFAM" id="SSF48150">
    <property type="entry name" value="DNA-glycosylase"/>
    <property type="match status" value="1"/>
</dbReference>
<dbReference type="InterPro" id="IPR011257">
    <property type="entry name" value="DNA_glycosylase"/>
</dbReference>
<feature type="compositionally biased region" description="Polar residues" evidence="1">
    <location>
        <begin position="14"/>
        <end position="27"/>
    </location>
</feature>